<gene>
    <name evidence="1" type="ORF">EYZ11_007843</name>
</gene>
<dbReference type="AlphaFoldDB" id="A0A4S3JC87"/>
<dbReference type="EMBL" id="SOSA01000316">
    <property type="protein sequence ID" value="THC92672.1"/>
    <property type="molecule type" value="Genomic_DNA"/>
</dbReference>
<reference evidence="1 2" key="1">
    <citation type="submission" date="2019-03" db="EMBL/GenBank/DDBJ databases">
        <title>The genome sequence of a newly discovered highly antifungal drug resistant Aspergillus species, Aspergillus tanneri NIH 1004.</title>
        <authorList>
            <person name="Mounaud S."/>
            <person name="Singh I."/>
            <person name="Joardar V."/>
            <person name="Pakala S."/>
            <person name="Pakala S."/>
            <person name="Venepally P."/>
            <person name="Hoover J."/>
            <person name="Nierman W."/>
            <person name="Chung J."/>
            <person name="Losada L."/>
        </authorList>
    </citation>
    <scope>NUCLEOTIDE SEQUENCE [LARGE SCALE GENOMIC DNA]</scope>
    <source>
        <strain evidence="1 2">NIH1004</strain>
    </source>
</reference>
<comment type="caution">
    <text evidence="1">The sequence shown here is derived from an EMBL/GenBank/DDBJ whole genome shotgun (WGS) entry which is preliminary data.</text>
</comment>
<sequence>MFGENIEPAVKVAAEEAIDDAGKLLVLCGVLSTYSTWRLVERAY</sequence>
<evidence type="ECO:0000313" key="2">
    <source>
        <dbReference type="Proteomes" id="UP000308092"/>
    </source>
</evidence>
<protein>
    <submittedName>
        <fullName evidence="1">Uncharacterized protein</fullName>
    </submittedName>
</protein>
<keyword evidence="2" id="KW-1185">Reference proteome</keyword>
<name>A0A4S3JC87_9EURO</name>
<proteinExistence type="predicted"/>
<dbReference type="Proteomes" id="UP000308092">
    <property type="component" value="Unassembled WGS sequence"/>
</dbReference>
<dbReference type="STRING" id="1220188.A0A4S3JC87"/>
<organism evidence="1 2">
    <name type="scientific">Aspergillus tanneri</name>
    <dbReference type="NCBI Taxonomy" id="1220188"/>
    <lineage>
        <taxon>Eukaryota</taxon>
        <taxon>Fungi</taxon>
        <taxon>Dikarya</taxon>
        <taxon>Ascomycota</taxon>
        <taxon>Pezizomycotina</taxon>
        <taxon>Eurotiomycetes</taxon>
        <taxon>Eurotiomycetidae</taxon>
        <taxon>Eurotiales</taxon>
        <taxon>Aspergillaceae</taxon>
        <taxon>Aspergillus</taxon>
        <taxon>Aspergillus subgen. Circumdati</taxon>
    </lineage>
</organism>
<dbReference type="VEuPathDB" id="FungiDB:EYZ11_007843"/>
<evidence type="ECO:0000313" key="1">
    <source>
        <dbReference type="EMBL" id="THC92672.1"/>
    </source>
</evidence>
<accession>A0A4S3JC87</accession>